<evidence type="ECO:0008006" key="6">
    <source>
        <dbReference type="Google" id="ProtNLM"/>
    </source>
</evidence>
<gene>
    <name evidence="4" type="ORF">JRO89_XS07G0275600</name>
</gene>
<dbReference type="EMBL" id="JAFEMO010000007">
    <property type="protein sequence ID" value="KAH7568321.1"/>
    <property type="molecule type" value="Genomic_DNA"/>
</dbReference>
<dbReference type="PANTHER" id="PTHR47926">
    <property type="entry name" value="PENTATRICOPEPTIDE REPEAT-CONTAINING PROTEIN"/>
    <property type="match status" value="1"/>
</dbReference>
<dbReference type="InterPro" id="IPR002885">
    <property type="entry name" value="PPR_rpt"/>
</dbReference>
<evidence type="ECO:0000256" key="2">
    <source>
        <dbReference type="PROSITE-ProRule" id="PRU00708"/>
    </source>
</evidence>
<protein>
    <recommendedName>
        <fullName evidence="6">Pentatricopeptide repeat-containing protein</fullName>
    </recommendedName>
</protein>
<evidence type="ECO:0000256" key="3">
    <source>
        <dbReference type="SAM" id="MobiDB-lite"/>
    </source>
</evidence>
<proteinExistence type="predicted"/>
<comment type="caution">
    <text evidence="4">The sequence shown here is derived from an EMBL/GenBank/DDBJ whole genome shotgun (WGS) entry which is preliminary data.</text>
</comment>
<evidence type="ECO:0000313" key="4">
    <source>
        <dbReference type="EMBL" id="KAH7568321.1"/>
    </source>
</evidence>
<name>A0ABQ8HVI5_9ROSI</name>
<dbReference type="Gene3D" id="1.25.40.10">
    <property type="entry name" value="Tetratricopeptide repeat domain"/>
    <property type="match status" value="1"/>
</dbReference>
<dbReference type="Pfam" id="PF13812">
    <property type="entry name" value="PPR_3"/>
    <property type="match status" value="1"/>
</dbReference>
<dbReference type="PROSITE" id="PS51375">
    <property type="entry name" value="PPR"/>
    <property type="match status" value="1"/>
</dbReference>
<dbReference type="InterPro" id="IPR011990">
    <property type="entry name" value="TPR-like_helical_dom_sf"/>
</dbReference>
<feature type="region of interest" description="Disordered" evidence="3">
    <location>
        <begin position="24"/>
        <end position="80"/>
    </location>
</feature>
<dbReference type="InterPro" id="IPR046960">
    <property type="entry name" value="PPR_At4g14850-like_plant"/>
</dbReference>
<dbReference type="NCBIfam" id="TIGR00756">
    <property type="entry name" value="PPR"/>
    <property type="match status" value="1"/>
</dbReference>
<evidence type="ECO:0000313" key="5">
    <source>
        <dbReference type="Proteomes" id="UP000827721"/>
    </source>
</evidence>
<organism evidence="4 5">
    <name type="scientific">Xanthoceras sorbifolium</name>
    <dbReference type="NCBI Taxonomy" id="99658"/>
    <lineage>
        <taxon>Eukaryota</taxon>
        <taxon>Viridiplantae</taxon>
        <taxon>Streptophyta</taxon>
        <taxon>Embryophyta</taxon>
        <taxon>Tracheophyta</taxon>
        <taxon>Spermatophyta</taxon>
        <taxon>Magnoliopsida</taxon>
        <taxon>eudicotyledons</taxon>
        <taxon>Gunneridae</taxon>
        <taxon>Pentapetalae</taxon>
        <taxon>rosids</taxon>
        <taxon>malvids</taxon>
        <taxon>Sapindales</taxon>
        <taxon>Sapindaceae</taxon>
        <taxon>Xanthoceroideae</taxon>
        <taxon>Xanthoceras</taxon>
    </lineage>
</organism>
<dbReference type="Proteomes" id="UP000827721">
    <property type="component" value="Unassembled WGS sequence"/>
</dbReference>
<feature type="compositionally biased region" description="Basic residues" evidence="3">
    <location>
        <begin position="42"/>
        <end position="53"/>
    </location>
</feature>
<sequence length="169" mass="19147">MDGTQALPLSLCLCIFPPNQANKKHPFSKLKASSRSPSIHLQPRKKHHQHHHNNNNENKNKKPEPFQENDAFPASLPLHSKNPHAICRDIQRLARGNKLKEALAIMDYMDQQGFPVNVTTFNALIAACVRTKSLNEGKQIHAHMRINGLENSEYLRTKLVHMYTSCGSL</sequence>
<feature type="repeat" description="PPR" evidence="2">
    <location>
        <begin position="117"/>
        <end position="151"/>
    </location>
</feature>
<evidence type="ECO:0000256" key="1">
    <source>
        <dbReference type="ARBA" id="ARBA00022737"/>
    </source>
</evidence>
<keyword evidence="1" id="KW-0677">Repeat</keyword>
<reference evidence="4 5" key="1">
    <citation type="submission" date="2021-02" db="EMBL/GenBank/DDBJ databases">
        <title>Plant Genome Project.</title>
        <authorList>
            <person name="Zhang R.-G."/>
        </authorList>
    </citation>
    <scope>NUCLEOTIDE SEQUENCE [LARGE SCALE GENOMIC DNA]</scope>
    <source>
        <tissue evidence="4">Leaves</tissue>
    </source>
</reference>
<accession>A0ABQ8HVI5</accession>
<keyword evidence="5" id="KW-1185">Reference proteome</keyword>